<proteinExistence type="predicted"/>
<evidence type="ECO:0000313" key="2">
    <source>
        <dbReference type="Proteomes" id="UP001345963"/>
    </source>
</evidence>
<organism evidence="1 2">
    <name type="scientific">Ataeniobius toweri</name>
    <dbReference type="NCBI Taxonomy" id="208326"/>
    <lineage>
        <taxon>Eukaryota</taxon>
        <taxon>Metazoa</taxon>
        <taxon>Chordata</taxon>
        <taxon>Craniata</taxon>
        <taxon>Vertebrata</taxon>
        <taxon>Euteleostomi</taxon>
        <taxon>Actinopterygii</taxon>
        <taxon>Neopterygii</taxon>
        <taxon>Teleostei</taxon>
        <taxon>Neoteleostei</taxon>
        <taxon>Acanthomorphata</taxon>
        <taxon>Ovalentaria</taxon>
        <taxon>Atherinomorphae</taxon>
        <taxon>Cyprinodontiformes</taxon>
        <taxon>Goodeidae</taxon>
        <taxon>Ataeniobius</taxon>
    </lineage>
</organism>
<dbReference type="EMBL" id="JAHUTI010066401">
    <property type="protein sequence ID" value="MED6253412.1"/>
    <property type="molecule type" value="Genomic_DNA"/>
</dbReference>
<keyword evidence="2" id="KW-1185">Reference proteome</keyword>
<dbReference type="Proteomes" id="UP001345963">
    <property type="component" value="Unassembled WGS sequence"/>
</dbReference>
<gene>
    <name evidence="1" type="ORF">ATANTOWER_028986</name>
</gene>
<comment type="caution">
    <text evidence="1">The sequence shown here is derived from an EMBL/GenBank/DDBJ whole genome shotgun (WGS) entry which is preliminary data.</text>
</comment>
<reference evidence="1 2" key="1">
    <citation type="submission" date="2021-07" db="EMBL/GenBank/DDBJ databases">
        <authorList>
            <person name="Palmer J.M."/>
        </authorList>
    </citation>
    <scope>NUCLEOTIDE SEQUENCE [LARGE SCALE GENOMIC DNA]</scope>
    <source>
        <strain evidence="1 2">AT_MEX2019</strain>
        <tissue evidence="1">Muscle</tissue>
    </source>
</reference>
<evidence type="ECO:0000313" key="1">
    <source>
        <dbReference type="EMBL" id="MED6253412.1"/>
    </source>
</evidence>
<name>A0ABU7BS07_9TELE</name>
<protein>
    <submittedName>
        <fullName evidence="1">Uncharacterized protein</fullName>
    </submittedName>
</protein>
<accession>A0ABU7BS07</accession>
<sequence length="130" mass="14930">MQMCMFVRYPTQFIECSRVRLSWHKVLYQSKNLGLSLFCWWDIHSFLVHFHFSRREKELCSGLFLFCLHKMCFQDESNVQHGSLPISVGLGLLARLLLSFVLVETHIVICSRQAGPLSLSGHAEEASLVG</sequence>